<evidence type="ECO:0000313" key="3">
    <source>
        <dbReference type="Proteomes" id="UP001430584"/>
    </source>
</evidence>
<keyword evidence="3" id="KW-1185">Reference proteome</keyword>
<gene>
    <name evidence="2" type="ORF">SLS55_005416</name>
</gene>
<comment type="caution">
    <text evidence="2">The sequence shown here is derived from an EMBL/GenBank/DDBJ whole genome shotgun (WGS) entry which is preliminary data.</text>
</comment>
<evidence type="ECO:0000256" key="1">
    <source>
        <dbReference type="SAM" id="Phobius"/>
    </source>
</evidence>
<feature type="transmembrane region" description="Helical" evidence="1">
    <location>
        <begin position="312"/>
        <end position="338"/>
    </location>
</feature>
<dbReference type="GeneID" id="92009501"/>
<keyword evidence="1" id="KW-1133">Transmembrane helix</keyword>
<sequence>MSPASVKHSSVDLWGNVKVPVLESLLPLANTEDRSAWIPVPPNASYSSLVGIPLGNVPQLSSSASMYAELATSYWTVSCAPLTTQPRFTELSDNAEWFGPPIDEFPGATSLFATGKATGTRRRLLYESRTGNCTEGAPGCVLHAECSYAASFVVVGVNTTATTSTVLRVRNDTETSSPALTPSDRAAFRENLSGDHLWFFAKFFTTAFNSPSPLSNLQYCLQDPDKPWSVAADNGTTPIDTSSIPSDAFALRLAQLMNSLWASLIMDYLVPVGRVAGDDLATYTDQVGNRTAEIAKGPATVRAGYRAVRCHAGWMAVVLAAAVVVFAVAAAGIGISAVTTVPELHMNASTMVRLIVVLVYQTSVAVDSVEAYVKTSPLFTSEKQSPATLPGTPLVR</sequence>
<proteinExistence type="predicted"/>
<keyword evidence="1" id="KW-0812">Transmembrane</keyword>
<dbReference type="RefSeq" id="XP_066632708.1">
    <property type="nucleotide sequence ID" value="XM_066776866.1"/>
</dbReference>
<organism evidence="2 3">
    <name type="scientific">Diplodia seriata</name>
    <dbReference type="NCBI Taxonomy" id="420778"/>
    <lineage>
        <taxon>Eukaryota</taxon>
        <taxon>Fungi</taxon>
        <taxon>Dikarya</taxon>
        <taxon>Ascomycota</taxon>
        <taxon>Pezizomycotina</taxon>
        <taxon>Dothideomycetes</taxon>
        <taxon>Dothideomycetes incertae sedis</taxon>
        <taxon>Botryosphaeriales</taxon>
        <taxon>Botryosphaeriaceae</taxon>
        <taxon>Diplodia</taxon>
    </lineage>
</organism>
<keyword evidence="1" id="KW-0472">Membrane</keyword>
<name>A0ABR3CGC2_9PEZI</name>
<dbReference type="EMBL" id="JAJVCZ030000005">
    <property type="protein sequence ID" value="KAL0259679.1"/>
    <property type="molecule type" value="Genomic_DNA"/>
</dbReference>
<protein>
    <submittedName>
        <fullName evidence="2">Uncharacterized protein</fullName>
    </submittedName>
</protein>
<reference evidence="2 3" key="1">
    <citation type="submission" date="2024-02" db="EMBL/GenBank/DDBJ databases">
        <title>De novo assembly and annotation of 12 fungi associated with fruit tree decline syndrome in Ontario, Canada.</title>
        <authorList>
            <person name="Sulman M."/>
            <person name="Ellouze W."/>
            <person name="Ilyukhin E."/>
        </authorList>
    </citation>
    <scope>NUCLEOTIDE SEQUENCE [LARGE SCALE GENOMIC DNA]</scope>
    <source>
        <strain evidence="2 3">FDS-637</strain>
    </source>
</reference>
<accession>A0ABR3CGC2</accession>
<evidence type="ECO:0000313" key="2">
    <source>
        <dbReference type="EMBL" id="KAL0259679.1"/>
    </source>
</evidence>
<dbReference type="Proteomes" id="UP001430584">
    <property type="component" value="Unassembled WGS sequence"/>
</dbReference>